<organism evidence="1 2">
    <name type="scientific">Peronospora destructor</name>
    <dbReference type="NCBI Taxonomy" id="86335"/>
    <lineage>
        <taxon>Eukaryota</taxon>
        <taxon>Sar</taxon>
        <taxon>Stramenopiles</taxon>
        <taxon>Oomycota</taxon>
        <taxon>Peronosporomycetes</taxon>
        <taxon>Peronosporales</taxon>
        <taxon>Peronosporaceae</taxon>
        <taxon>Peronospora</taxon>
    </lineage>
</organism>
<reference evidence="1" key="1">
    <citation type="submission" date="2022-12" db="EMBL/GenBank/DDBJ databases">
        <authorList>
            <person name="Webb A."/>
        </authorList>
    </citation>
    <scope>NUCLEOTIDE SEQUENCE</scope>
    <source>
        <strain evidence="1">Pd1</strain>
    </source>
</reference>
<dbReference type="PANTHER" id="PTHR43021:SF2">
    <property type="entry name" value="CATION_H+ EXCHANGER DOMAIN-CONTAINING PROTEIN"/>
    <property type="match status" value="1"/>
</dbReference>
<evidence type="ECO:0000313" key="1">
    <source>
        <dbReference type="EMBL" id="CAI5721455.1"/>
    </source>
</evidence>
<proteinExistence type="predicted"/>
<dbReference type="AlphaFoldDB" id="A0AAV0TG93"/>
<evidence type="ECO:0000313" key="2">
    <source>
        <dbReference type="Proteomes" id="UP001162029"/>
    </source>
</evidence>
<dbReference type="EMBL" id="CANTFM010000412">
    <property type="protein sequence ID" value="CAI5721455.1"/>
    <property type="molecule type" value="Genomic_DNA"/>
</dbReference>
<dbReference type="Proteomes" id="UP001162029">
    <property type="component" value="Unassembled WGS sequence"/>
</dbReference>
<dbReference type="PANTHER" id="PTHR43021">
    <property type="entry name" value="NA(+)/H(+) ANTIPORTER-RELATED"/>
    <property type="match status" value="1"/>
</dbReference>
<protein>
    <submittedName>
        <fullName evidence="1">Uncharacterized protein</fullName>
    </submittedName>
</protein>
<keyword evidence="2" id="KW-1185">Reference proteome</keyword>
<gene>
    <name evidence="1" type="ORF">PDE001_LOCUS2466</name>
</gene>
<accession>A0AAV0TG93</accession>
<name>A0AAV0TG93_9STRA</name>
<comment type="caution">
    <text evidence="1">The sequence shown here is derived from an EMBL/GenBank/DDBJ whole genome shotgun (WGS) entry which is preliminary data.</text>
</comment>
<sequence length="238" mass="26446">MNDNILQRTAKGDLISYKNTLKDRDNAQAMSSAGVIIFTGDVTRTRENVHMLKSLLGDSHPRMIVLVPDCKHSKEMKAQGVLVIQPSIALANIATRMALLDPRSAEALSNEISTTSDFSTASYFLRDDRDVVDMRMDGRHLALGRNVVNHHSVDYDRLAEALTTENLPLPPPPSRVSMFGTSSASGFDPFQRNRNESSFFVMYDGPYSWRGNSRLSLQRLSPQRKVSRLKVGGSGYGK</sequence>